<evidence type="ECO:0000256" key="1">
    <source>
        <dbReference type="ARBA" id="ARBA00010815"/>
    </source>
</evidence>
<dbReference type="InterPro" id="IPR003333">
    <property type="entry name" value="CMAS"/>
</dbReference>
<gene>
    <name evidence="7" type="ORF">DDE18_09225</name>
</gene>
<sequence>MTTHMGPGTRPDTTLAGTLSSLLREGMPVRFTAYDGSTAGPPDCPVGLELRNRRGLSYLLTAPGDLGFARAYVTGDLVLHGVHPGDPYDALRLLMSRLEFRVPSLPEVAEAVRGLGPDVLIPPPVPPEEHPPRWRRVLEGWRHSMARDAEAIHHHYDVSNRFYELVLGPSMAYTCAVYPEADASLEEAQAEKHDLICRKLGLQPGMRLLDVGCGWGGMVRHAAREYGVEALGVTLSKQQASWARAAIEREGLGDLVEVRHADYRQIVEGGFDAISSIGLTEHIGVRNYPAYFAFLRDRLRPQGRLLNHCITRPHNRPQSIGAFLDRYIFPDGELTGSGRIITEAQDAGLEVMHEENFRRHYARTLAAWCANLVAHWDECVAEAGEGTARAWGLYLAGSRLAFERNEIQLHQVLAVRTDDDGEDGFPLRPTF</sequence>
<dbReference type="Pfam" id="PF02353">
    <property type="entry name" value="CMAS"/>
    <property type="match status" value="1"/>
</dbReference>
<dbReference type="InterPro" id="IPR020803">
    <property type="entry name" value="MeTfrase_dom"/>
</dbReference>
<protein>
    <submittedName>
        <fullName evidence="7">SAM-dependent methyltransferase</fullName>
    </submittedName>
</protein>
<dbReference type="InterPro" id="IPR029063">
    <property type="entry name" value="SAM-dependent_MTases_sf"/>
</dbReference>
<keyword evidence="5" id="KW-0443">Lipid metabolism</keyword>
<dbReference type="PANTHER" id="PTHR43667">
    <property type="entry name" value="CYCLOPROPANE-FATTY-ACYL-PHOSPHOLIPID SYNTHASE"/>
    <property type="match status" value="1"/>
</dbReference>
<keyword evidence="2 7" id="KW-0489">Methyltransferase</keyword>
<dbReference type="OrthoDB" id="9782855at2"/>
<dbReference type="Proteomes" id="UP000246018">
    <property type="component" value="Unassembled WGS sequence"/>
</dbReference>
<evidence type="ECO:0000313" key="7">
    <source>
        <dbReference type="EMBL" id="PVG83453.1"/>
    </source>
</evidence>
<evidence type="ECO:0000256" key="5">
    <source>
        <dbReference type="ARBA" id="ARBA00023098"/>
    </source>
</evidence>
<evidence type="ECO:0000256" key="4">
    <source>
        <dbReference type="ARBA" id="ARBA00022691"/>
    </source>
</evidence>
<dbReference type="Gene3D" id="3.40.50.150">
    <property type="entry name" value="Vaccinia Virus protein VP39"/>
    <property type="match status" value="1"/>
</dbReference>
<name>A0A2T8FCM4_9ACTN</name>
<feature type="domain" description="Polyketide synthase-like methyltransferase" evidence="6">
    <location>
        <begin position="162"/>
        <end position="414"/>
    </location>
</feature>
<dbReference type="PANTHER" id="PTHR43667:SF1">
    <property type="entry name" value="CYCLOPROPANE-FATTY-ACYL-PHOSPHOLIPID SYNTHASE"/>
    <property type="match status" value="1"/>
</dbReference>
<evidence type="ECO:0000313" key="8">
    <source>
        <dbReference type="Proteomes" id="UP000246018"/>
    </source>
</evidence>
<dbReference type="InterPro" id="IPR050723">
    <property type="entry name" value="CFA/CMAS"/>
</dbReference>
<keyword evidence="8" id="KW-1185">Reference proteome</keyword>
<dbReference type="RefSeq" id="WP_116571932.1">
    <property type="nucleotide sequence ID" value="NZ_QDGZ01000003.1"/>
</dbReference>
<dbReference type="GO" id="GO:0008610">
    <property type="term" value="P:lipid biosynthetic process"/>
    <property type="evidence" value="ECO:0007669"/>
    <property type="project" value="InterPro"/>
</dbReference>
<comment type="similarity">
    <text evidence="1">Belongs to the CFA/CMAS family.</text>
</comment>
<comment type="caution">
    <text evidence="7">The sequence shown here is derived from an EMBL/GenBank/DDBJ whole genome shotgun (WGS) entry which is preliminary data.</text>
</comment>
<dbReference type="AlphaFoldDB" id="A0A2T8FCM4"/>
<accession>A0A2T8FCM4</accession>
<proteinExistence type="inferred from homology"/>
<dbReference type="GO" id="GO:0008168">
    <property type="term" value="F:methyltransferase activity"/>
    <property type="evidence" value="ECO:0007669"/>
    <property type="project" value="UniProtKB-KW"/>
</dbReference>
<evidence type="ECO:0000256" key="3">
    <source>
        <dbReference type="ARBA" id="ARBA00022679"/>
    </source>
</evidence>
<dbReference type="GO" id="GO:0032259">
    <property type="term" value="P:methylation"/>
    <property type="evidence" value="ECO:0007669"/>
    <property type="project" value="UniProtKB-KW"/>
</dbReference>
<dbReference type="PIRSF" id="PIRSF003085">
    <property type="entry name" value="CMAS"/>
    <property type="match status" value="1"/>
</dbReference>
<evidence type="ECO:0000256" key="2">
    <source>
        <dbReference type="ARBA" id="ARBA00022603"/>
    </source>
</evidence>
<reference evidence="7 8" key="1">
    <citation type="submission" date="2018-04" db="EMBL/GenBank/DDBJ databases">
        <title>Genome of Nocardioides gansuensis WSJ-1.</title>
        <authorList>
            <person name="Wu S."/>
            <person name="Wang G."/>
        </authorList>
    </citation>
    <scope>NUCLEOTIDE SEQUENCE [LARGE SCALE GENOMIC DNA]</scope>
    <source>
        <strain evidence="7 8">WSJ-1</strain>
    </source>
</reference>
<dbReference type="EMBL" id="QDGZ01000003">
    <property type="protein sequence ID" value="PVG83453.1"/>
    <property type="molecule type" value="Genomic_DNA"/>
</dbReference>
<dbReference type="SMART" id="SM00828">
    <property type="entry name" value="PKS_MT"/>
    <property type="match status" value="1"/>
</dbReference>
<dbReference type="SUPFAM" id="SSF53335">
    <property type="entry name" value="S-adenosyl-L-methionine-dependent methyltransferases"/>
    <property type="match status" value="1"/>
</dbReference>
<keyword evidence="4" id="KW-0949">S-adenosyl-L-methionine</keyword>
<dbReference type="CDD" id="cd02440">
    <property type="entry name" value="AdoMet_MTases"/>
    <property type="match status" value="1"/>
</dbReference>
<organism evidence="7 8">
    <name type="scientific">Nocardioides gansuensis</name>
    <dbReference type="NCBI Taxonomy" id="2138300"/>
    <lineage>
        <taxon>Bacteria</taxon>
        <taxon>Bacillati</taxon>
        <taxon>Actinomycetota</taxon>
        <taxon>Actinomycetes</taxon>
        <taxon>Propionibacteriales</taxon>
        <taxon>Nocardioidaceae</taxon>
        <taxon>Nocardioides</taxon>
    </lineage>
</organism>
<keyword evidence="3 7" id="KW-0808">Transferase</keyword>
<evidence type="ECO:0000259" key="6">
    <source>
        <dbReference type="SMART" id="SM00828"/>
    </source>
</evidence>